<dbReference type="RefSeq" id="WP_052099280.1">
    <property type="nucleotide sequence ID" value="NZ_BAABZQ010000001.1"/>
</dbReference>
<accession>A0ABQ0BWD6</accession>
<comment type="caution">
    <text evidence="1">The sequence shown here is derived from an EMBL/GenBank/DDBJ whole genome shotgun (WGS) entry which is preliminary data.</text>
</comment>
<dbReference type="SUPFAM" id="SSF53474">
    <property type="entry name" value="alpha/beta-Hydrolases"/>
    <property type="match status" value="1"/>
</dbReference>
<dbReference type="InterPro" id="IPR000801">
    <property type="entry name" value="Esterase-like"/>
</dbReference>
<dbReference type="EMBL" id="BAABZQ010000001">
    <property type="protein sequence ID" value="GAA6500853.1"/>
    <property type="molecule type" value="Genomic_DNA"/>
</dbReference>
<dbReference type="Gene3D" id="3.40.50.1820">
    <property type="entry name" value="alpha/beta hydrolase"/>
    <property type="match status" value="1"/>
</dbReference>
<sequence>MKSFKEEKCEIYLWGEEIKEPVPVIWCHIFSREEGEKIWQQITRPCVLAGVSGRDWNGDFSPWKAEKAFAKSTDFTGGAGEYLRYFEQELLPRAEQNLSFEVKDRGIVGYSMAGLFAVYAMYHSDKFNRIGTMSGSLWFDGWADYAMSHSMKAENPLIYISLGSREHKVRNVRMASVKVCTERLAAHWGKFCPVICESNPGGHFDDPEGRVARGISRLLAYGGKSPTECDVQPAKEIFKHIL</sequence>
<gene>
    <name evidence="1" type="ORF">K340107D12_36690</name>
</gene>
<protein>
    <recommendedName>
        <fullName evidence="3">Alpha/beta hydrolase</fullName>
    </recommendedName>
</protein>
<organism evidence="1 2">
    <name type="scientific">Blautia parvula</name>
    <dbReference type="NCBI Taxonomy" id="2877527"/>
    <lineage>
        <taxon>Bacteria</taxon>
        <taxon>Bacillati</taxon>
        <taxon>Bacillota</taxon>
        <taxon>Clostridia</taxon>
        <taxon>Lachnospirales</taxon>
        <taxon>Lachnospiraceae</taxon>
        <taxon>Blautia</taxon>
    </lineage>
</organism>
<evidence type="ECO:0000313" key="2">
    <source>
        <dbReference type="Proteomes" id="UP001600941"/>
    </source>
</evidence>
<proteinExistence type="predicted"/>
<dbReference type="InterPro" id="IPR029058">
    <property type="entry name" value="AB_hydrolase_fold"/>
</dbReference>
<evidence type="ECO:0008006" key="3">
    <source>
        <dbReference type="Google" id="ProtNLM"/>
    </source>
</evidence>
<evidence type="ECO:0000313" key="1">
    <source>
        <dbReference type="EMBL" id="GAA6500853.1"/>
    </source>
</evidence>
<keyword evidence="2" id="KW-1185">Reference proteome</keyword>
<name>A0ABQ0BWD6_9FIRM</name>
<dbReference type="Pfam" id="PF00756">
    <property type="entry name" value="Esterase"/>
    <property type="match status" value="1"/>
</dbReference>
<dbReference type="Proteomes" id="UP001600941">
    <property type="component" value="Unassembled WGS sequence"/>
</dbReference>
<reference evidence="1 2" key="1">
    <citation type="submission" date="2024-04" db="EMBL/GenBank/DDBJ databases">
        <title>Defined microbial consortia suppress multidrug-resistant proinflammatory Enterobacteriaceae via ecological control.</title>
        <authorList>
            <person name="Furuichi M."/>
            <person name="Kawaguchi T."/>
            <person name="Pust M."/>
            <person name="Yasuma K."/>
            <person name="Plichta D."/>
            <person name="Hasegawa N."/>
            <person name="Ohya T."/>
            <person name="Bhattarai S."/>
            <person name="Sasajima S."/>
            <person name="Aoto Y."/>
            <person name="Tuganbaev T."/>
            <person name="Yaginuma M."/>
            <person name="Ueda M."/>
            <person name="Okahashi N."/>
            <person name="Amafuji K."/>
            <person name="Kiridooshi Y."/>
            <person name="Sugita K."/>
            <person name="Strazar M."/>
            <person name="Skelly A."/>
            <person name="Suda W."/>
            <person name="Hattori M."/>
            <person name="Nakamoto N."/>
            <person name="Caballero S."/>
            <person name="Norman J."/>
            <person name="Olle B."/>
            <person name="Tanoue T."/>
            <person name="Arita M."/>
            <person name="Bucci V."/>
            <person name="Atarashi K."/>
            <person name="Xavier R."/>
            <person name="Honda K."/>
        </authorList>
    </citation>
    <scope>NUCLEOTIDE SEQUENCE [LARGE SCALE GENOMIC DNA]</scope>
    <source>
        <strain evidence="2">k34-0107-D12</strain>
    </source>
</reference>